<keyword evidence="1" id="KW-0812">Transmembrane</keyword>
<evidence type="ECO:0000256" key="1">
    <source>
        <dbReference type="SAM" id="Phobius"/>
    </source>
</evidence>
<proteinExistence type="predicted"/>
<evidence type="ECO:0000313" key="2">
    <source>
        <dbReference type="EMBL" id="QHT12056.1"/>
    </source>
</evidence>
<reference evidence="2" key="1">
    <citation type="journal article" date="2020" name="Nature">
        <title>Giant virus diversity and host interactions through global metagenomics.</title>
        <authorList>
            <person name="Schulz F."/>
            <person name="Roux S."/>
            <person name="Paez-Espino D."/>
            <person name="Jungbluth S."/>
            <person name="Walsh D.A."/>
            <person name="Denef V.J."/>
            <person name="McMahon K.D."/>
            <person name="Konstantinidis K.T."/>
            <person name="Eloe-Fadrosh E.A."/>
            <person name="Kyrpides N.C."/>
            <person name="Woyke T."/>
        </authorList>
    </citation>
    <scope>NUCLEOTIDE SEQUENCE</scope>
    <source>
        <strain evidence="2">GVMAG-M-3300023174-129</strain>
    </source>
</reference>
<sequence length="288" mass="31290">MSLSFTNPIGIIPTPISVLQSTAAAVLPPFPLWLYKLIAAFPITGLLGLDHFAIGSNFTGLMKIFINVITLGSWYAFDIVQAYNKANISQTGLDVPFFDFGEIGKNKISDEPMKNMTKNTKVWLYLLIASLFFGLYFATSFFLSKSNELLPTLLRYFSIFSFWVSLAIAAFTVIFVLTIKATPFSAVTSASTPGGILSSLYGSTGVSNPALAKPSGVSSLLSSLPISRNFFTGGQVNDIDELKDIVSSIKQEGGAKKQSNQHIYFGLALILIPVVGFTIHTLRKSKKD</sequence>
<keyword evidence="1" id="KW-0472">Membrane</keyword>
<dbReference type="AlphaFoldDB" id="A0A6C0D4U6"/>
<organism evidence="2">
    <name type="scientific">viral metagenome</name>
    <dbReference type="NCBI Taxonomy" id="1070528"/>
    <lineage>
        <taxon>unclassified sequences</taxon>
        <taxon>metagenomes</taxon>
        <taxon>organismal metagenomes</taxon>
    </lineage>
</organism>
<feature type="transmembrane region" description="Helical" evidence="1">
    <location>
        <begin position="64"/>
        <end position="83"/>
    </location>
</feature>
<feature type="transmembrane region" description="Helical" evidence="1">
    <location>
        <begin position="263"/>
        <end position="282"/>
    </location>
</feature>
<protein>
    <submittedName>
        <fullName evidence="2">Uncharacterized protein</fullName>
    </submittedName>
</protein>
<keyword evidence="1" id="KW-1133">Transmembrane helix</keyword>
<accession>A0A6C0D4U6</accession>
<feature type="transmembrane region" description="Helical" evidence="1">
    <location>
        <begin position="156"/>
        <end position="179"/>
    </location>
</feature>
<feature type="transmembrane region" description="Helical" evidence="1">
    <location>
        <begin position="33"/>
        <end position="52"/>
    </location>
</feature>
<name>A0A6C0D4U6_9ZZZZ</name>
<feature type="transmembrane region" description="Helical" evidence="1">
    <location>
        <begin position="122"/>
        <end position="144"/>
    </location>
</feature>
<dbReference type="EMBL" id="MN739541">
    <property type="protein sequence ID" value="QHT12056.1"/>
    <property type="molecule type" value="Genomic_DNA"/>
</dbReference>